<dbReference type="Proteomes" id="UP001626550">
    <property type="component" value="Unassembled WGS sequence"/>
</dbReference>
<dbReference type="GO" id="GO:0005634">
    <property type="term" value="C:nucleus"/>
    <property type="evidence" value="ECO:0007669"/>
    <property type="project" value="UniProtKB-SubCell"/>
</dbReference>
<sequence length="327" mass="36649">MLSSFLDLDVPNDTLTPELLANLLDSGYNWFGVGKTVDIDEFTFTNANNSKKSKKDRHDMKSSFIASLEPINRDFKQLIEDAVTLRLFPNPLNDPETKPVRIFTRLNLKFSSTDNIGLFYREFEKTLTEFDILCLIPSTTKTLSYCLDSAPCLDLISLEDMNPIDIFVSPKDFNTLSKKGLHFEVKTGKLFRSPSEASSARSYLASMFTQLSSRCRSALTKHIIVSSGAIEPWEIKRPVGLVSLLSTLGLEPLSKIKDCFSSNPHATIYHGLSRRHSVHGAAILLKQLENKEILSAEIVPQEPASSTKRKSDSPLNESEKKKIKTTE</sequence>
<reference evidence="5 6" key="1">
    <citation type="submission" date="2024-11" db="EMBL/GenBank/DDBJ databases">
        <title>Adaptive evolution of stress response genes in parasites aligns with host niche diversity.</title>
        <authorList>
            <person name="Hahn C."/>
            <person name="Resl P."/>
        </authorList>
    </citation>
    <scope>NUCLEOTIDE SEQUENCE [LARGE SCALE GENOMIC DNA]</scope>
    <source>
        <strain evidence="5">EGGRZ-B1_66</strain>
        <tissue evidence="5">Body</tissue>
    </source>
</reference>
<comment type="subcellular location">
    <subcellularLocation>
        <location evidence="1">Nucleus</location>
    </subcellularLocation>
</comment>
<evidence type="ECO:0000256" key="3">
    <source>
        <dbReference type="ARBA" id="ARBA00022694"/>
    </source>
</evidence>
<dbReference type="EMBL" id="JBJKFK010000684">
    <property type="protein sequence ID" value="KAL3315703.1"/>
    <property type="molecule type" value="Genomic_DNA"/>
</dbReference>
<keyword evidence="3" id="KW-0819">tRNA processing</keyword>
<evidence type="ECO:0000256" key="4">
    <source>
        <dbReference type="SAM" id="MobiDB-lite"/>
    </source>
</evidence>
<organism evidence="5 6">
    <name type="scientific">Cichlidogyrus casuarinus</name>
    <dbReference type="NCBI Taxonomy" id="1844966"/>
    <lineage>
        <taxon>Eukaryota</taxon>
        <taxon>Metazoa</taxon>
        <taxon>Spiralia</taxon>
        <taxon>Lophotrochozoa</taxon>
        <taxon>Platyhelminthes</taxon>
        <taxon>Monogenea</taxon>
        <taxon>Monopisthocotylea</taxon>
        <taxon>Dactylogyridea</taxon>
        <taxon>Ancyrocephalidae</taxon>
        <taxon>Cichlidogyrus</taxon>
    </lineage>
</organism>
<keyword evidence="6" id="KW-1185">Reference proteome</keyword>
<comment type="caution">
    <text evidence="5">The sequence shown here is derived from an EMBL/GenBank/DDBJ whole genome shotgun (WGS) entry which is preliminary data.</text>
</comment>
<dbReference type="Gene3D" id="3.20.20.140">
    <property type="entry name" value="Metal-dependent hydrolases"/>
    <property type="match status" value="1"/>
</dbReference>
<dbReference type="GO" id="GO:0008033">
    <property type="term" value="P:tRNA processing"/>
    <property type="evidence" value="ECO:0007669"/>
    <property type="project" value="UniProtKB-KW"/>
</dbReference>
<comment type="similarity">
    <text evidence="2">Belongs to the eukaryotic/archaeal RNase P protein component 3 family.</text>
</comment>
<feature type="region of interest" description="Disordered" evidence="4">
    <location>
        <begin position="299"/>
        <end position="327"/>
    </location>
</feature>
<dbReference type="InterPro" id="IPR016195">
    <property type="entry name" value="Pol/histidinol_Pase-like"/>
</dbReference>
<evidence type="ECO:0000256" key="1">
    <source>
        <dbReference type="ARBA" id="ARBA00004123"/>
    </source>
</evidence>
<dbReference type="PANTHER" id="PTHR13031">
    <property type="entry name" value="RIBONUCLEASE P SUBUNIT P30"/>
    <property type="match status" value="1"/>
</dbReference>
<dbReference type="InterPro" id="IPR002738">
    <property type="entry name" value="RNase_P_p30"/>
</dbReference>
<evidence type="ECO:0000256" key="2">
    <source>
        <dbReference type="ARBA" id="ARBA00007331"/>
    </source>
</evidence>
<evidence type="ECO:0000313" key="5">
    <source>
        <dbReference type="EMBL" id="KAL3315703.1"/>
    </source>
</evidence>
<proteinExistence type="inferred from homology"/>
<evidence type="ECO:0000313" key="6">
    <source>
        <dbReference type="Proteomes" id="UP001626550"/>
    </source>
</evidence>
<protein>
    <submittedName>
        <fullName evidence="5">Ribonuclease P protein subunit p30</fullName>
    </submittedName>
</protein>
<dbReference type="SUPFAM" id="SSF89550">
    <property type="entry name" value="PHP domain-like"/>
    <property type="match status" value="1"/>
</dbReference>
<gene>
    <name evidence="5" type="primary">RPP30</name>
    <name evidence="5" type="ORF">Ciccas_005659</name>
</gene>
<feature type="compositionally biased region" description="Basic and acidic residues" evidence="4">
    <location>
        <begin position="309"/>
        <end position="327"/>
    </location>
</feature>
<dbReference type="PANTHER" id="PTHR13031:SF0">
    <property type="entry name" value="RIBONUCLEASE P PROTEIN SUBUNIT P30"/>
    <property type="match status" value="1"/>
</dbReference>
<accession>A0ABD2Q8H6</accession>
<dbReference type="Pfam" id="PF01876">
    <property type="entry name" value="RNase_P_p30"/>
    <property type="match status" value="1"/>
</dbReference>
<name>A0ABD2Q8H6_9PLAT</name>
<dbReference type="AlphaFoldDB" id="A0ABD2Q8H6"/>